<sequence length="271" mass="31055">MPNSSPAPTTSFASIEVVDRPWFPYLCTEVEHWEWRTSGDGHYNFWMALSGEGYLRCETQTFRIFPGAFFIFSPKQHISAAHYSGPRITRFSAHFHPLKNGRRMTEIENFPLLGGEVQSLSLAQRQIDVIMRIALRRDDDAVLAQKLHEFIAQCTGQRGIIAEAALNPRISEALRIFREAPASVDSITQIAQKLGVSRSHFDREFTQQIGQAPKQFLINCKMIEARRYLESSHLRVGEIAEALGYKDIYFFSRQFKQLVGQSPIQYRKALQ</sequence>
<dbReference type="PROSITE" id="PS00041">
    <property type="entry name" value="HTH_ARAC_FAMILY_1"/>
    <property type="match status" value="1"/>
</dbReference>
<dbReference type="PANTHER" id="PTHR46796:SF13">
    <property type="entry name" value="HTH-TYPE TRANSCRIPTIONAL ACTIVATOR RHAS"/>
    <property type="match status" value="1"/>
</dbReference>
<name>A0ABU1ATN1_9BACT</name>
<evidence type="ECO:0000256" key="2">
    <source>
        <dbReference type="ARBA" id="ARBA00023015"/>
    </source>
</evidence>
<dbReference type="PRINTS" id="PR00032">
    <property type="entry name" value="HTHARAC"/>
</dbReference>
<evidence type="ECO:0000259" key="6">
    <source>
        <dbReference type="PROSITE" id="PS01124"/>
    </source>
</evidence>
<protein>
    <submittedName>
        <fullName evidence="7">AraC family transcriptional regulator</fullName>
    </submittedName>
</protein>
<dbReference type="RefSeq" id="WP_308949658.1">
    <property type="nucleotide sequence ID" value="NZ_JARXHW010000015.1"/>
</dbReference>
<dbReference type="InterPro" id="IPR018060">
    <property type="entry name" value="HTH_AraC"/>
</dbReference>
<keyword evidence="8" id="KW-1185">Reference proteome</keyword>
<proteinExistence type="predicted"/>
<dbReference type="InterPro" id="IPR037923">
    <property type="entry name" value="HTH-like"/>
</dbReference>
<dbReference type="SMART" id="SM00342">
    <property type="entry name" value="HTH_ARAC"/>
    <property type="match status" value="1"/>
</dbReference>
<dbReference type="PANTHER" id="PTHR46796">
    <property type="entry name" value="HTH-TYPE TRANSCRIPTIONAL ACTIVATOR RHAS-RELATED"/>
    <property type="match status" value="1"/>
</dbReference>
<keyword evidence="1" id="KW-0963">Cytoplasm</keyword>
<evidence type="ECO:0000256" key="5">
    <source>
        <dbReference type="ARBA" id="ARBA00023163"/>
    </source>
</evidence>
<dbReference type="Proteomes" id="UP001225316">
    <property type="component" value="Unassembled WGS sequence"/>
</dbReference>
<evidence type="ECO:0000313" key="7">
    <source>
        <dbReference type="EMBL" id="MDQ8207509.1"/>
    </source>
</evidence>
<reference evidence="7 8" key="1">
    <citation type="submission" date="2023-04" db="EMBL/GenBank/DDBJ databases">
        <title>A novel bacteria isolated from coastal sediment.</title>
        <authorList>
            <person name="Liu X.-J."/>
            <person name="Du Z.-J."/>
        </authorList>
    </citation>
    <scope>NUCLEOTIDE SEQUENCE [LARGE SCALE GENOMIC DNA]</scope>
    <source>
        <strain evidence="7 8">SDUM461003</strain>
    </source>
</reference>
<organism evidence="7 8">
    <name type="scientific">Thalassobacterium maritimum</name>
    <dbReference type="NCBI Taxonomy" id="3041265"/>
    <lineage>
        <taxon>Bacteria</taxon>
        <taxon>Pseudomonadati</taxon>
        <taxon>Verrucomicrobiota</taxon>
        <taxon>Opitutia</taxon>
        <taxon>Puniceicoccales</taxon>
        <taxon>Coraliomargaritaceae</taxon>
        <taxon>Thalassobacterium</taxon>
    </lineage>
</organism>
<keyword evidence="5" id="KW-0804">Transcription</keyword>
<dbReference type="PROSITE" id="PS01124">
    <property type="entry name" value="HTH_ARAC_FAMILY_2"/>
    <property type="match status" value="1"/>
</dbReference>
<accession>A0ABU1ATN1</accession>
<evidence type="ECO:0000256" key="1">
    <source>
        <dbReference type="ARBA" id="ARBA00022490"/>
    </source>
</evidence>
<keyword evidence="4" id="KW-0010">Activator</keyword>
<dbReference type="SUPFAM" id="SSF51215">
    <property type="entry name" value="Regulatory protein AraC"/>
    <property type="match status" value="1"/>
</dbReference>
<dbReference type="InterPro" id="IPR018062">
    <property type="entry name" value="HTH_AraC-typ_CS"/>
</dbReference>
<evidence type="ECO:0000256" key="3">
    <source>
        <dbReference type="ARBA" id="ARBA00023125"/>
    </source>
</evidence>
<keyword evidence="3" id="KW-0238">DNA-binding</keyword>
<evidence type="ECO:0000256" key="4">
    <source>
        <dbReference type="ARBA" id="ARBA00023159"/>
    </source>
</evidence>
<dbReference type="InterPro" id="IPR020449">
    <property type="entry name" value="Tscrpt_reg_AraC-type_HTH"/>
</dbReference>
<evidence type="ECO:0000313" key="8">
    <source>
        <dbReference type="Proteomes" id="UP001225316"/>
    </source>
</evidence>
<keyword evidence="2" id="KW-0805">Transcription regulation</keyword>
<gene>
    <name evidence="7" type="ORF">QEH52_08315</name>
</gene>
<comment type="caution">
    <text evidence="7">The sequence shown here is derived from an EMBL/GenBank/DDBJ whole genome shotgun (WGS) entry which is preliminary data.</text>
</comment>
<dbReference type="Gene3D" id="1.10.10.60">
    <property type="entry name" value="Homeodomain-like"/>
    <property type="match status" value="2"/>
</dbReference>
<feature type="domain" description="HTH araC/xylS-type" evidence="6">
    <location>
        <begin position="171"/>
        <end position="269"/>
    </location>
</feature>
<dbReference type="EMBL" id="JARXHW010000015">
    <property type="protein sequence ID" value="MDQ8207509.1"/>
    <property type="molecule type" value="Genomic_DNA"/>
</dbReference>
<dbReference type="InterPro" id="IPR050204">
    <property type="entry name" value="AraC_XylS_family_regulators"/>
</dbReference>
<dbReference type="SUPFAM" id="SSF46689">
    <property type="entry name" value="Homeodomain-like"/>
    <property type="match status" value="2"/>
</dbReference>
<dbReference type="InterPro" id="IPR009057">
    <property type="entry name" value="Homeodomain-like_sf"/>
</dbReference>
<dbReference type="Pfam" id="PF12833">
    <property type="entry name" value="HTH_18"/>
    <property type="match status" value="1"/>
</dbReference>